<dbReference type="EMBL" id="JACIIZ010000014">
    <property type="protein sequence ID" value="MBB6253852.1"/>
    <property type="molecule type" value="Genomic_DNA"/>
</dbReference>
<sequence length="121" mass="13460">MQELRAISFTERELMTAIVEFTGRLNRPLPVGTVKDPIIVEGPPIIVQLPIEDDYGKMHEASFAEMEVAAALVNYCMARKIRLPAKAEKVLQVISGAATLVIWLGEQEVVVAKRKSTVRTR</sequence>
<reference evidence="1 2" key="1">
    <citation type="submission" date="2020-08" db="EMBL/GenBank/DDBJ databases">
        <title>Genomic Encyclopedia of Type Strains, Phase IV (KMG-IV): sequencing the most valuable type-strain genomes for metagenomic binning, comparative biology and taxonomic classification.</title>
        <authorList>
            <person name="Goeker M."/>
        </authorList>
    </citation>
    <scope>NUCLEOTIDE SEQUENCE [LARGE SCALE GENOMIC DNA]</scope>
    <source>
        <strain evidence="1 2">DSM 22198</strain>
    </source>
</reference>
<comment type="caution">
    <text evidence="1">The sequence shown here is derived from an EMBL/GenBank/DDBJ whole genome shotgun (WGS) entry which is preliminary data.</text>
</comment>
<accession>A0A7X0B149</accession>
<dbReference type="Proteomes" id="UP000539175">
    <property type="component" value="Unassembled WGS sequence"/>
</dbReference>
<protein>
    <submittedName>
        <fullName evidence="1">Uncharacterized protein</fullName>
    </submittedName>
</protein>
<keyword evidence="2" id="KW-1185">Reference proteome</keyword>
<organism evidence="1 2">
    <name type="scientific">Nitrospirillum iridis</name>
    <dbReference type="NCBI Taxonomy" id="765888"/>
    <lineage>
        <taxon>Bacteria</taxon>
        <taxon>Pseudomonadati</taxon>
        <taxon>Pseudomonadota</taxon>
        <taxon>Alphaproteobacteria</taxon>
        <taxon>Rhodospirillales</taxon>
        <taxon>Azospirillaceae</taxon>
        <taxon>Nitrospirillum</taxon>
    </lineage>
</organism>
<name>A0A7X0B149_9PROT</name>
<dbReference type="RefSeq" id="WP_184805273.1">
    <property type="nucleotide sequence ID" value="NZ_JACIIZ010000014.1"/>
</dbReference>
<evidence type="ECO:0000313" key="2">
    <source>
        <dbReference type="Proteomes" id="UP000539175"/>
    </source>
</evidence>
<proteinExistence type="predicted"/>
<dbReference type="AlphaFoldDB" id="A0A7X0B149"/>
<gene>
    <name evidence="1" type="ORF">FHS74_004428</name>
</gene>
<evidence type="ECO:0000313" key="1">
    <source>
        <dbReference type="EMBL" id="MBB6253852.1"/>
    </source>
</evidence>